<protein>
    <submittedName>
        <fullName evidence="1">Uncharacterized protein</fullName>
    </submittedName>
</protein>
<name>A0A6H1PAI4_PRIMG</name>
<evidence type="ECO:0000313" key="1">
    <source>
        <dbReference type="EMBL" id="QIZ10630.1"/>
    </source>
</evidence>
<organism evidence="1 2">
    <name type="scientific">Priestia megaterium</name>
    <name type="common">Bacillus megaterium</name>
    <dbReference type="NCBI Taxonomy" id="1404"/>
    <lineage>
        <taxon>Bacteria</taxon>
        <taxon>Bacillati</taxon>
        <taxon>Bacillota</taxon>
        <taxon>Bacilli</taxon>
        <taxon>Bacillales</taxon>
        <taxon>Bacillaceae</taxon>
        <taxon>Priestia</taxon>
    </lineage>
</organism>
<dbReference type="Proteomes" id="UP000501868">
    <property type="component" value="Chromosome"/>
</dbReference>
<gene>
    <name evidence="1" type="ORF">HFZ78_31125</name>
</gene>
<dbReference type="EMBL" id="CP051128">
    <property type="protein sequence ID" value="QIZ10630.1"/>
    <property type="molecule type" value="Genomic_DNA"/>
</dbReference>
<sequence>MALCADCGREDISYYLINGFCEDCIEHNSISEWNDEDDDGDTGNIMPLDPVLHLLQTDEI</sequence>
<reference evidence="1 2" key="2">
    <citation type="submission" date="2020-04" db="EMBL/GenBank/DDBJ databases">
        <authorList>
            <person name="Fomenkov A."/>
            <person name="Anton B.P."/>
            <person name="Roberts R.J."/>
        </authorList>
    </citation>
    <scope>NUCLEOTIDE SEQUENCE [LARGE SCALE GENOMIC DNA]</scope>
    <source>
        <strain evidence="1 2">S2</strain>
    </source>
</reference>
<proteinExistence type="predicted"/>
<reference evidence="1 2" key="1">
    <citation type="submission" date="2020-04" db="EMBL/GenBank/DDBJ databases">
        <title>Genome-Wide Identification of 5-Methylcytosine Sites in Bacterial Genomes By High-Throughput Sequencing of MspJI Restriction Fragments.</title>
        <authorList>
            <person name="Wu V."/>
        </authorList>
    </citation>
    <scope>NUCLEOTIDE SEQUENCE [LARGE SCALE GENOMIC DNA]</scope>
    <source>
        <strain evidence="1 2">S2</strain>
    </source>
</reference>
<dbReference type="AlphaFoldDB" id="A0A6H1PAI4"/>
<evidence type="ECO:0000313" key="2">
    <source>
        <dbReference type="Proteomes" id="UP000501868"/>
    </source>
</evidence>
<accession>A0A6H1PAI4</accession>